<reference evidence="5 6" key="1">
    <citation type="submission" date="2018-09" db="EMBL/GenBank/DDBJ databases">
        <title>Characterization of the phylogenetic diversity of five novel species belonging to the genus Bifidobacterium.</title>
        <authorList>
            <person name="Lugli G.A."/>
            <person name="Duranti S."/>
            <person name="Milani C."/>
        </authorList>
    </citation>
    <scope>NUCLEOTIDE SEQUENCE [LARGE SCALE GENOMIC DNA]</scope>
    <source>
        <strain evidence="5 6">2034B</strain>
    </source>
</reference>
<dbReference type="PROSITE" id="PS00122">
    <property type="entry name" value="CARBOXYLESTERASE_B_1"/>
    <property type="match status" value="1"/>
</dbReference>
<keyword evidence="2 3" id="KW-0378">Hydrolase</keyword>
<dbReference type="OrthoDB" id="3199405at2"/>
<dbReference type="RefSeq" id="WP_125979610.1">
    <property type="nucleotide sequence ID" value="NZ_QXGL01000001.1"/>
</dbReference>
<dbReference type="InterPro" id="IPR002018">
    <property type="entry name" value="CarbesteraseB"/>
</dbReference>
<evidence type="ECO:0000256" key="1">
    <source>
        <dbReference type="ARBA" id="ARBA00005964"/>
    </source>
</evidence>
<dbReference type="EC" id="3.1.1.-" evidence="3"/>
<sequence>MAKSIAHTVAGDIEGIASNGLLQFLGVPYAAPLNADNRFAPPQPVEHWAEVLPCVEPGPAAWQVSAGGFIGASAVSPRPQGAACLNLNVRTTSLDGQRPVFVWFHGGGLFGGSNYEPDVLTHAFADEGIVEVTCNYRLGVYGYCDMGNGSNPNRGTLDQIAALEWVRDNIASFGGDPHNVTIGGHSAGGFSCAELLASPKAQGLFHKVFLASGSCSARHGARTAEQISRVTFDALGIDPDLAPADRLHRLAALSDQAILAGQRQIIEDCYVNHSPQYGEADILGLAYEHTIDDSIIVHDVPAVLASAARQNIPVLVGTTTGECRAHASKLPDTFTDADVAKLYRPWMAPWGIDAQALTAAYREFFPEADSRGIASMINGDLRFNLDSLRVALAQKHHAGTWRFVIGDYDEHGIGLTPHGAVQGHAWRGRDGNPAGLKPNKTPFNRDTADYVHNAVTAFIRTGNPSNSTADWHAQAELRDDHVLWVRAQGDTVAASIITDPLYQRWQWWHEQLPERFSVSSEH</sequence>
<gene>
    <name evidence="5" type="ORF">D2E25_0672</name>
</gene>
<dbReference type="Pfam" id="PF00135">
    <property type="entry name" value="COesterase"/>
    <property type="match status" value="1"/>
</dbReference>
<dbReference type="InterPro" id="IPR029058">
    <property type="entry name" value="AB_hydrolase_fold"/>
</dbReference>
<dbReference type="InterPro" id="IPR019826">
    <property type="entry name" value="Carboxylesterase_B_AS"/>
</dbReference>
<name>A0A430FNH4_9BIFI</name>
<dbReference type="InterPro" id="IPR050309">
    <property type="entry name" value="Type-B_Carboxylest/Lipase"/>
</dbReference>
<dbReference type="PANTHER" id="PTHR11559">
    <property type="entry name" value="CARBOXYLESTERASE"/>
    <property type="match status" value="1"/>
</dbReference>
<evidence type="ECO:0000313" key="6">
    <source>
        <dbReference type="Proteomes" id="UP000287533"/>
    </source>
</evidence>
<protein>
    <recommendedName>
        <fullName evidence="3">Carboxylic ester hydrolase</fullName>
        <ecNumber evidence="3">3.1.1.-</ecNumber>
    </recommendedName>
</protein>
<dbReference type="GO" id="GO:0016787">
    <property type="term" value="F:hydrolase activity"/>
    <property type="evidence" value="ECO:0007669"/>
    <property type="project" value="UniProtKB-KW"/>
</dbReference>
<dbReference type="SUPFAM" id="SSF53474">
    <property type="entry name" value="alpha/beta-Hydrolases"/>
    <property type="match status" value="1"/>
</dbReference>
<evidence type="ECO:0000313" key="5">
    <source>
        <dbReference type="EMBL" id="RSX54364.1"/>
    </source>
</evidence>
<dbReference type="EMBL" id="QXGL01000001">
    <property type="protein sequence ID" value="RSX54364.1"/>
    <property type="molecule type" value="Genomic_DNA"/>
</dbReference>
<dbReference type="Proteomes" id="UP000287533">
    <property type="component" value="Unassembled WGS sequence"/>
</dbReference>
<comment type="similarity">
    <text evidence="1 3">Belongs to the type-B carboxylesterase/lipase family.</text>
</comment>
<comment type="caution">
    <text evidence="5">The sequence shown here is derived from an EMBL/GenBank/DDBJ whole genome shotgun (WGS) entry which is preliminary data.</text>
</comment>
<dbReference type="AlphaFoldDB" id="A0A430FNH4"/>
<evidence type="ECO:0000256" key="2">
    <source>
        <dbReference type="ARBA" id="ARBA00022801"/>
    </source>
</evidence>
<proteinExistence type="inferred from homology"/>
<evidence type="ECO:0000259" key="4">
    <source>
        <dbReference type="Pfam" id="PF00135"/>
    </source>
</evidence>
<evidence type="ECO:0000256" key="3">
    <source>
        <dbReference type="RuleBase" id="RU361235"/>
    </source>
</evidence>
<feature type="domain" description="Carboxylesterase type B" evidence="4">
    <location>
        <begin position="5"/>
        <end position="476"/>
    </location>
</feature>
<accession>A0A430FNH4</accession>
<organism evidence="5 6">
    <name type="scientific">Bifidobacterium goeldii</name>
    <dbReference type="NCBI Taxonomy" id="2306975"/>
    <lineage>
        <taxon>Bacteria</taxon>
        <taxon>Bacillati</taxon>
        <taxon>Actinomycetota</taxon>
        <taxon>Actinomycetes</taxon>
        <taxon>Bifidobacteriales</taxon>
        <taxon>Bifidobacteriaceae</taxon>
        <taxon>Bifidobacterium</taxon>
    </lineage>
</organism>
<dbReference type="Gene3D" id="3.40.50.1820">
    <property type="entry name" value="alpha/beta hydrolase"/>
    <property type="match status" value="1"/>
</dbReference>
<keyword evidence="6" id="KW-1185">Reference proteome</keyword>